<dbReference type="InterPro" id="IPR011009">
    <property type="entry name" value="Kinase-like_dom_sf"/>
</dbReference>
<dbReference type="PANTHER" id="PTHR24362:SF309">
    <property type="entry name" value="PROTEIN KINASE DOMAIN-CONTAINING PROTEIN"/>
    <property type="match status" value="1"/>
</dbReference>
<dbReference type="InterPro" id="IPR008266">
    <property type="entry name" value="Tyr_kinase_AS"/>
</dbReference>
<dbReference type="SMART" id="SM00332">
    <property type="entry name" value="PP2Cc"/>
    <property type="match status" value="1"/>
</dbReference>
<evidence type="ECO:0000256" key="1">
    <source>
        <dbReference type="SAM" id="Phobius"/>
    </source>
</evidence>
<evidence type="ECO:0000313" key="4">
    <source>
        <dbReference type="EMBL" id="AEF54333.1"/>
    </source>
</evidence>
<dbReference type="AlphaFoldDB" id="F6CW34"/>
<dbReference type="GO" id="GO:0004672">
    <property type="term" value="F:protein kinase activity"/>
    <property type="evidence" value="ECO:0007669"/>
    <property type="project" value="InterPro"/>
</dbReference>
<evidence type="ECO:0000313" key="5">
    <source>
        <dbReference type="Proteomes" id="UP000009230"/>
    </source>
</evidence>
<keyword evidence="5" id="KW-1185">Reference proteome</keyword>
<accession>F6CW34</accession>
<protein>
    <submittedName>
        <fullName evidence="4">Protein serine/threonine phosphatase</fullName>
    </submittedName>
</protein>
<reference evidence="4 5" key="1">
    <citation type="journal article" date="2012" name="Stand. Genomic Sci.">
        <title>Complete genome sequence of Marinomonas posidonica type strain (IVIA-Po-181(T)).</title>
        <authorList>
            <person name="Lucas-Elio P."/>
            <person name="Goodwin L."/>
            <person name="Woyke T."/>
            <person name="Pitluck S."/>
            <person name="Nolan M."/>
            <person name="Kyrpides N.C."/>
            <person name="Detter J.C."/>
            <person name="Copeland A."/>
            <person name="Lu M."/>
            <person name="Bruce D."/>
            <person name="Detter C."/>
            <person name="Tapia R."/>
            <person name="Han S."/>
            <person name="Land M.L."/>
            <person name="Ivanova N."/>
            <person name="Mikhailova N."/>
            <person name="Johnston A.W."/>
            <person name="Sanchez-Amat A."/>
        </authorList>
    </citation>
    <scope>NUCLEOTIDE SEQUENCE [LARGE SCALE GENOMIC DNA]</scope>
    <source>
        <strain evidence="5">CECT 7376 / NCIMB 14433 / IVIA-Po-181</strain>
    </source>
</reference>
<keyword evidence="1" id="KW-0812">Transmembrane</keyword>
<dbReference type="SUPFAM" id="SSF56112">
    <property type="entry name" value="Protein kinase-like (PK-like)"/>
    <property type="match status" value="1"/>
</dbReference>
<dbReference type="eggNOG" id="COG0515">
    <property type="taxonomic scope" value="Bacteria"/>
</dbReference>
<dbReference type="Pfam" id="PF00069">
    <property type="entry name" value="Pkinase"/>
    <property type="match status" value="1"/>
</dbReference>
<dbReference type="RefSeq" id="WP_013795809.1">
    <property type="nucleotide sequence ID" value="NC_015559.1"/>
</dbReference>
<dbReference type="OrthoDB" id="9801841at2"/>
<dbReference type="CDD" id="cd14014">
    <property type="entry name" value="STKc_PknB_like"/>
    <property type="match status" value="1"/>
</dbReference>
<name>F6CW34_MARPP</name>
<dbReference type="InterPro" id="IPR036457">
    <property type="entry name" value="PPM-type-like_dom_sf"/>
</dbReference>
<dbReference type="InterPro" id="IPR001932">
    <property type="entry name" value="PPM-type_phosphatase-like_dom"/>
</dbReference>
<keyword evidence="1" id="KW-0472">Membrane</keyword>
<dbReference type="Proteomes" id="UP000009230">
    <property type="component" value="Chromosome"/>
</dbReference>
<feature type="domain" description="PPM-type phosphatase" evidence="3">
    <location>
        <begin position="7"/>
        <end position="237"/>
    </location>
</feature>
<dbReference type="HOGENOM" id="CLU_034273_0_0_6"/>
<dbReference type="STRING" id="491952.Mar181_1286"/>
<evidence type="ECO:0000259" key="3">
    <source>
        <dbReference type="PROSITE" id="PS51746"/>
    </source>
</evidence>
<feature type="transmembrane region" description="Helical" evidence="1">
    <location>
        <begin position="549"/>
        <end position="568"/>
    </location>
</feature>
<organism evidence="4 5">
    <name type="scientific">Marinomonas posidonica (strain CECT 7376 / NCIMB 14433 / IVIA-Po-181)</name>
    <dbReference type="NCBI Taxonomy" id="491952"/>
    <lineage>
        <taxon>Bacteria</taxon>
        <taxon>Pseudomonadati</taxon>
        <taxon>Pseudomonadota</taxon>
        <taxon>Gammaproteobacteria</taxon>
        <taxon>Oceanospirillales</taxon>
        <taxon>Oceanospirillaceae</taxon>
        <taxon>Marinomonas</taxon>
    </lineage>
</organism>
<sequence length="571" mass="65305">MKPLAVSIGSATCAGMKATNQDALDHWIPQNPRLQSKGVTLAIADGISSSQVSQIASETAITQFLEDYYRTSDTWSVKMSAENVIKSINANLYSQSQSGPDRFNKDKGYVCTFSAIILRSNSAHLFHLGDSRIYQLRGANLQQLTKDHRHVVSSKESYLSRALGINPILELDYQAQPIAIGDVFILATDGVYEHIEADQFNQIITSADNLDRAAKQLIHHALKNGSQDNLSIQIVRIDQIPSHQADENELSIRERPFPPPLRERMLFDGYEIFRPIQISSRSHVFLAYDLEHHEKVVMKTPSVELQDDMTFRETFMLEEWIAKRIDNPNVAKIKETTSVRSYLYLLMEYIEGRSLEQWMRDHPTPSLEQVRHIIGQIANGLQAFHRKAMIHQDIRPANIMIDDHDRVKIIDFGSTQVAGVSHLLDTDVLRGTLRYSAPEYFLGHSGTERSDIYALGVIAYQMLSSNHFPYSRKITEARSIAAQRKLTYRSLITDQSEVPVWIDDALQKALHIDPLKRYDEVSEFIYDLHHPNQAFLKRTQRPILQRNPVMFWQSMSFLLVMVIVFMILENQ</sequence>
<dbReference type="SMART" id="SM00331">
    <property type="entry name" value="PP2C_SIG"/>
    <property type="match status" value="1"/>
</dbReference>
<dbReference type="CDD" id="cd00143">
    <property type="entry name" value="PP2Cc"/>
    <property type="match status" value="1"/>
</dbReference>
<dbReference type="PANTHER" id="PTHR24362">
    <property type="entry name" value="SERINE/THREONINE-PROTEIN KINASE NEK"/>
    <property type="match status" value="1"/>
</dbReference>
<dbReference type="PROSITE" id="PS51746">
    <property type="entry name" value="PPM_2"/>
    <property type="match status" value="1"/>
</dbReference>
<dbReference type="PROSITE" id="PS50011">
    <property type="entry name" value="PROTEIN_KINASE_DOM"/>
    <property type="match status" value="1"/>
</dbReference>
<dbReference type="Pfam" id="PF13672">
    <property type="entry name" value="PP2C_2"/>
    <property type="match status" value="1"/>
</dbReference>
<feature type="domain" description="Protein kinase" evidence="2">
    <location>
        <begin position="270"/>
        <end position="536"/>
    </location>
</feature>
<keyword evidence="1" id="KW-1133">Transmembrane helix</keyword>
<dbReference type="KEGG" id="mpc:Mar181_1286"/>
<dbReference type="SUPFAM" id="SSF81606">
    <property type="entry name" value="PP2C-like"/>
    <property type="match status" value="1"/>
</dbReference>
<dbReference type="PROSITE" id="PS00109">
    <property type="entry name" value="PROTEIN_KINASE_TYR"/>
    <property type="match status" value="1"/>
</dbReference>
<proteinExistence type="predicted"/>
<dbReference type="Gene3D" id="3.60.40.10">
    <property type="entry name" value="PPM-type phosphatase domain"/>
    <property type="match status" value="1"/>
</dbReference>
<dbReference type="InterPro" id="IPR000719">
    <property type="entry name" value="Prot_kinase_dom"/>
</dbReference>
<gene>
    <name evidence="4" type="ordered locus">Mar181_1286</name>
</gene>
<dbReference type="GO" id="GO:0005524">
    <property type="term" value="F:ATP binding"/>
    <property type="evidence" value="ECO:0007669"/>
    <property type="project" value="InterPro"/>
</dbReference>
<dbReference type="Gene3D" id="1.10.510.10">
    <property type="entry name" value="Transferase(Phosphotransferase) domain 1"/>
    <property type="match status" value="1"/>
</dbReference>
<dbReference type="eggNOG" id="COG0631">
    <property type="taxonomic scope" value="Bacteria"/>
</dbReference>
<evidence type="ECO:0000259" key="2">
    <source>
        <dbReference type="PROSITE" id="PS50011"/>
    </source>
</evidence>
<dbReference type="EMBL" id="CP002771">
    <property type="protein sequence ID" value="AEF54333.1"/>
    <property type="molecule type" value="Genomic_DNA"/>
</dbReference>